<evidence type="ECO:0000313" key="5">
    <source>
        <dbReference type="EMBL" id="CDM37786.1"/>
    </source>
</evidence>
<dbReference type="OMA" id="CTCTPYL"/>
<evidence type="ECO:0000256" key="2">
    <source>
        <dbReference type="ARBA" id="ARBA00023239"/>
    </source>
</evidence>
<evidence type="ECO:0000259" key="4">
    <source>
        <dbReference type="Pfam" id="PF04412"/>
    </source>
</evidence>
<name>W6QP81_PENRF</name>
<proteinExistence type="predicted"/>
<feature type="domain" description="Phosphomevalonate dehydratase large subunit-like" evidence="4">
    <location>
        <begin position="166"/>
        <end position="570"/>
    </location>
</feature>
<dbReference type="STRING" id="1365484.W6QP81"/>
<evidence type="ECO:0000313" key="6">
    <source>
        <dbReference type="Proteomes" id="UP000030686"/>
    </source>
</evidence>
<dbReference type="InterPro" id="IPR012047">
    <property type="entry name" value="AcnX"/>
</dbReference>
<reference evidence="5" key="1">
    <citation type="journal article" date="2014" name="Nat. Commun.">
        <title>Multiple recent horizontal transfers of a large genomic region in cheese making fungi.</title>
        <authorList>
            <person name="Cheeseman K."/>
            <person name="Ropars J."/>
            <person name="Renault P."/>
            <person name="Dupont J."/>
            <person name="Gouzy J."/>
            <person name="Branca A."/>
            <person name="Abraham A.L."/>
            <person name="Ceppi M."/>
            <person name="Conseiller E."/>
            <person name="Debuchy R."/>
            <person name="Malagnac F."/>
            <person name="Goarin A."/>
            <person name="Silar P."/>
            <person name="Lacoste S."/>
            <person name="Sallet E."/>
            <person name="Bensimon A."/>
            <person name="Giraud T."/>
            <person name="Brygoo Y."/>
        </authorList>
    </citation>
    <scope>NUCLEOTIDE SEQUENCE [LARGE SCALE GENOMIC DNA]</scope>
    <source>
        <strain evidence="5">FM164</strain>
    </source>
</reference>
<dbReference type="PANTHER" id="PTHR36577">
    <property type="entry name" value="DUF521 DOMAIN PROTEIN (AFU_ORTHOLOGUE AFUA_6G00490)"/>
    <property type="match status" value="1"/>
</dbReference>
<dbReference type="InterPro" id="IPR007506">
    <property type="entry name" value="PMDh-L-like_dom"/>
</dbReference>
<keyword evidence="1" id="KW-0408">Iron</keyword>
<dbReference type="Proteomes" id="UP000030686">
    <property type="component" value="Unassembled WGS sequence"/>
</dbReference>
<dbReference type="Pfam" id="PF04412">
    <property type="entry name" value="AcnX"/>
    <property type="match status" value="1"/>
</dbReference>
<dbReference type="OrthoDB" id="2594507at2759"/>
<organism evidence="5 6">
    <name type="scientific">Penicillium roqueforti (strain FM164)</name>
    <dbReference type="NCBI Taxonomy" id="1365484"/>
    <lineage>
        <taxon>Eukaryota</taxon>
        <taxon>Fungi</taxon>
        <taxon>Dikarya</taxon>
        <taxon>Ascomycota</taxon>
        <taxon>Pezizomycotina</taxon>
        <taxon>Eurotiomycetes</taxon>
        <taxon>Eurotiomycetidae</taxon>
        <taxon>Eurotiales</taxon>
        <taxon>Aspergillaceae</taxon>
        <taxon>Penicillium</taxon>
    </lineage>
</organism>
<sequence>MSPHVGLVVEGTAHVKGKACGTLIASDLELSFWGGVNPQTGEIIDRHHDLSGYHLQDTVLAIPSGRGSCSGSGVMLELLLNKKGPRAILFERQEDILTLGVLVSEEIFGKTIPVVVLKPKDFRAMLRMKGNAIYVDSHRVSDRVFSDTRTELQKEPNGGSFAEDVQLSNFDKELLQGLHGEASRIAIRIVLRMAGLLGAHELMNVTQVHVDGCVYTGSGSLQFAEKLRDWGGKVRVPTTLNSISIDQERWRDQGVDSSFGEAAAKLAKAYTDMGSKPTFTCAPYQLQSAPRKGEQVAWAESNAVVYANSVLGARTMKYPDYLDICIALTGRAPKAGPHVDINRMASLIVTVDLQDVEGIDDSFFPILGYHVGSIAANRIPVVIGLQNLAPSKDDLKAFGAAFATVSSAPMFHMLGVTPEAALLSNIMDETHQVPSVAVRMEDLIEPWQKLNSAHEHQSIDLVSLGNPHFSIKEIKTLALLCEGLAKSQDVSIVVTCGRSSYSLASQAGWVEQLENFGVEFITDTCWCMITKPTILTTENAIMTNSGKYAHYGPGLTGRKFFFGSLMQCVEAACRGTYAKEMPQWLLNTSGR</sequence>
<feature type="domain" description="Phosphomevalonate dehydratase small subunit-like" evidence="3">
    <location>
        <begin position="30"/>
        <end position="115"/>
    </location>
</feature>
<dbReference type="CDD" id="cd01355">
    <property type="entry name" value="AcnX"/>
    <property type="match status" value="1"/>
</dbReference>
<dbReference type="GO" id="GO:0016829">
    <property type="term" value="F:lyase activity"/>
    <property type="evidence" value="ECO:0007669"/>
    <property type="project" value="UniProtKB-KW"/>
</dbReference>
<evidence type="ECO:0000256" key="1">
    <source>
        <dbReference type="ARBA" id="ARBA00023004"/>
    </source>
</evidence>
<dbReference type="PANTHER" id="PTHR36577:SF3">
    <property type="entry name" value="DUF521 DOMAIN PROTEIN (AFU_ORTHOLOGUE AFUA_6G00490)"/>
    <property type="match status" value="1"/>
</dbReference>
<keyword evidence="6" id="KW-1185">Reference proteome</keyword>
<evidence type="ECO:0000259" key="3">
    <source>
        <dbReference type="Pfam" id="PF01989"/>
    </source>
</evidence>
<accession>W6QP81</accession>
<dbReference type="CDD" id="cd01356">
    <property type="entry name" value="AcnX_swivel"/>
    <property type="match status" value="1"/>
</dbReference>
<dbReference type="PIRSF" id="PIRSF036630">
    <property type="entry name" value="UCP036630"/>
    <property type="match status" value="1"/>
</dbReference>
<dbReference type="SUPFAM" id="SSF52016">
    <property type="entry name" value="LeuD/IlvD-like"/>
    <property type="match status" value="1"/>
</dbReference>
<dbReference type="Gene3D" id="3.50.30.10">
    <property type="entry name" value="Phosphohistidine domain"/>
    <property type="match status" value="1"/>
</dbReference>
<dbReference type="EMBL" id="HG792021">
    <property type="protein sequence ID" value="CDM37786.1"/>
    <property type="molecule type" value="Genomic_DNA"/>
</dbReference>
<keyword evidence="2" id="KW-0456">Lyase</keyword>
<protein>
    <submittedName>
        <fullName evidence="5">PEP-utilising enzyme, mobile domain</fullName>
    </submittedName>
</protein>
<gene>
    <name evidence="5" type="ORF">PROQFM164_S07g000134</name>
</gene>
<dbReference type="AlphaFoldDB" id="W6QP81"/>
<dbReference type="Pfam" id="PF01989">
    <property type="entry name" value="AcnX_swivel_put"/>
    <property type="match status" value="1"/>
</dbReference>
<dbReference type="InterPro" id="IPR002840">
    <property type="entry name" value="PMDh-S-like_dom"/>
</dbReference>